<protein>
    <submittedName>
        <fullName evidence="1">Uncharacterized protein</fullName>
    </submittedName>
</protein>
<evidence type="ECO:0000313" key="1">
    <source>
        <dbReference type="EMBL" id="JAH22107.1"/>
    </source>
</evidence>
<accession>A0A0E9R031</accession>
<sequence>MSMQIMVVEAYQWNLHFRGGSSSFQSKSTWYTLSLG</sequence>
<name>A0A0E9R031_ANGAN</name>
<dbReference type="EMBL" id="GBXM01086470">
    <property type="protein sequence ID" value="JAH22107.1"/>
    <property type="molecule type" value="Transcribed_RNA"/>
</dbReference>
<organism evidence="1">
    <name type="scientific">Anguilla anguilla</name>
    <name type="common">European freshwater eel</name>
    <name type="synonym">Muraena anguilla</name>
    <dbReference type="NCBI Taxonomy" id="7936"/>
    <lineage>
        <taxon>Eukaryota</taxon>
        <taxon>Metazoa</taxon>
        <taxon>Chordata</taxon>
        <taxon>Craniata</taxon>
        <taxon>Vertebrata</taxon>
        <taxon>Euteleostomi</taxon>
        <taxon>Actinopterygii</taxon>
        <taxon>Neopterygii</taxon>
        <taxon>Teleostei</taxon>
        <taxon>Anguilliformes</taxon>
        <taxon>Anguillidae</taxon>
        <taxon>Anguilla</taxon>
    </lineage>
</organism>
<dbReference type="AlphaFoldDB" id="A0A0E9R031"/>
<proteinExistence type="predicted"/>
<reference evidence="1" key="2">
    <citation type="journal article" date="2015" name="Fish Shellfish Immunol.">
        <title>Early steps in the European eel (Anguilla anguilla)-Vibrio vulnificus interaction in the gills: Role of the RtxA13 toxin.</title>
        <authorList>
            <person name="Callol A."/>
            <person name="Pajuelo D."/>
            <person name="Ebbesson L."/>
            <person name="Teles M."/>
            <person name="MacKenzie S."/>
            <person name="Amaro C."/>
        </authorList>
    </citation>
    <scope>NUCLEOTIDE SEQUENCE</scope>
</reference>
<reference evidence="1" key="1">
    <citation type="submission" date="2014-11" db="EMBL/GenBank/DDBJ databases">
        <authorList>
            <person name="Amaro Gonzalez C."/>
        </authorList>
    </citation>
    <scope>NUCLEOTIDE SEQUENCE</scope>
</reference>